<gene>
    <name evidence="1" type="ORF">JOF53_000376</name>
</gene>
<evidence type="ECO:0000313" key="2">
    <source>
        <dbReference type="Proteomes" id="UP001519363"/>
    </source>
</evidence>
<accession>A0ABS5A5L9</accession>
<comment type="caution">
    <text evidence="1">The sequence shown here is derived from an EMBL/GenBank/DDBJ whole genome shotgun (WGS) entry which is preliminary data.</text>
</comment>
<proteinExistence type="predicted"/>
<dbReference type="EMBL" id="JAGIOO010000001">
    <property type="protein sequence ID" value="MBP2471504.1"/>
    <property type="molecule type" value="Genomic_DNA"/>
</dbReference>
<protein>
    <submittedName>
        <fullName evidence="1">Surface antigen</fullName>
    </submittedName>
</protein>
<evidence type="ECO:0000313" key="1">
    <source>
        <dbReference type="EMBL" id="MBP2471504.1"/>
    </source>
</evidence>
<dbReference type="Proteomes" id="UP001519363">
    <property type="component" value="Unassembled WGS sequence"/>
</dbReference>
<dbReference type="RefSeq" id="WP_086783809.1">
    <property type="nucleotide sequence ID" value="NZ_JAGIOO010000001.1"/>
</dbReference>
<name>A0ABS5A5L9_9PSEU</name>
<keyword evidence="2" id="KW-1185">Reference proteome</keyword>
<sequence length="108" mass="11645">MTLQVWITPDETTAVTFGTSTQGQPVLSIVDQGCAVRVAIAADVHGSAMGVRVARDLVEVARDFLHAAEVYAFHTAQAYREQLEQCANPVVPGQVVAGESRHALREQE</sequence>
<reference evidence="1 2" key="1">
    <citation type="submission" date="2021-03" db="EMBL/GenBank/DDBJ databases">
        <title>Sequencing the genomes of 1000 actinobacteria strains.</title>
        <authorList>
            <person name="Klenk H.-P."/>
        </authorList>
    </citation>
    <scope>NUCLEOTIDE SEQUENCE [LARGE SCALE GENOMIC DNA]</scope>
    <source>
        <strain evidence="1 2">DSM 44580</strain>
    </source>
</reference>
<organism evidence="1 2">
    <name type="scientific">Crossiella equi</name>
    <dbReference type="NCBI Taxonomy" id="130796"/>
    <lineage>
        <taxon>Bacteria</taxon>
        <taxon>Bacillati</taxon>
        <taxon>Actinomycetota</taxon>
        <taxon>Actinomycetes</taxon>
        <taxon>Pseudonocardiales</taxon>
        <taxon>Pseudonocardiaceae</taxon>
        <taxon>Crossiella</taxon>
    </lineage>
</organism>